<organism evidence="1 2">
    <name type="scientific">Halorhodospira halochloris</name>
    <name type="common">Ectothiorhodospira halochloris</name>
    <dbReference type="NCBI Taxonomy" id="1052"/>
    <lineage>
        <taxon>Bacteria</taxon>
        <taxon>Pseudomonadati</taxon>
        <taxon>Pseudomonadota</taxon>
        <taxon>Gammaproteobacteria</taxon>
        <taxon>Chromatiales</taxon>
        <taxon>Ectothiorhodospiraceae</taxon>
        <taxon>Halorhodospira</taxon>
    </lineage>
</organism>
<dbReference type="EMBL" id="AP017372">
    <property type="protein sequence ID" value="BAU57565.2"/>
    <property type="molecule type" value="Genomic_DNA"/>
</dbReference>
<reference evidence="1" key="1">
    <citation type="submission" date="2016-02" db="EMBL/GenBank/DDBJ databases">
        <title>Halorhodospira halochloris DSM-1059 complete genome, version 2.</title>
        <authorList>
            <person name="Tsukatani Y."/>
        </authorList>
    </citation>
    <scope>NUCLEOTIDE SEQUENCE</scope>
    <source>
        <strain evidence="1">DSM 1059</strain>
    </source>
</reference>
<dbReference type="AlphaFoldDB" id="A0A110B1N3"/>
<keyword evidence="2" id="KW-1185">Reference proteome</keyword>
<sequence>MAVAVEVGGDGYSIGIRTGYLVASSSMIYAKVSYQMRNFEYEHSNSYVPDDELVSGSLSQDEDFSGLGIGIGAEQQFEQIPLALRVEAMLIEYDDEEVGDEMLNRTYDADDPFKTVDISDDEGSSATPTEVNVNLQAVYRF</sequence>
<dbReference type="Gene3D" id="2.40.160.20">
    <property type="match status" value="1"/>
</dbReference>
<dbReference type="SUPFAM" id="SSF56925">
    <property type="entry name" value="OMPA-like"/>
    <property type="match status" value="1"/>
</dbReference>
<dbReference type="InterPro" id="IPR011250">
    <property type="entry name" value="OMP/PagP_B-barrel"/>
</dbReference>
<proteinExistence type="predicted"/>
<evidence type="ECO:0008006" key="3">
    <source>
        <dbReference type="Google" id="ProtNLM"/>
    </source>
</evidence>
<protein>
    <recommendedName>
        <fullName evidence="3">Outer membrane protein beta-barrel domain-containing protein</fullName>
    </recommendedName>
</protein>
<accession>A0A110B1N3</accession>
<name>A0A110B1N3_HALHR</name>
<dbReference type="KEGG" id="hhk:HH1059_08700"/>
<dbReference type="Proteomes" id="UP000218890">
    <property type="component" value="Chromosome"/>
</dbReference>
<evidence type="ECO:0000313" key="1">
    <source>
        <dbReference type="EMBL" id="BAU57565.2"/>
    </source>
</evidence>
<evidence type="ECO:0000313" key="2">
    <source>
        <dbReference type="Proteomes" id="UP000218890"/>
    </source>
</evidence>
<gene>
    <name evidence="1" type="ORF">HH1059_08700</name>
</gene>